<gene>
    <name evidence="3" type="ORF">UA45_10495</name>
</gene>
<dbReference type="GO" id="GO:0008933">
    <property type="term" value="F:peptidoglycan lytic transglycosylase activity"/>
    <property type="evidence" value="ECO:0007669"/>
    <property type="project" value="TreeGrafter"/>
</dbReference>
<dbReference type="PROSITE" id="PS51257">
    <property type="entry name" value="PROKAR_LIPOPROTEIN"/>
    <property type="match status" value="1"/>
</dbReference>
<dbReference type="Gene3D" id="1.10.8.350">
    <property type="entry name" value="Bacterial muramidase"/>
    <property type="match status" value="1"/>
</dbReference>
<feature type="signal peptide" evidence="1">
    <location>
        <begin position="1"/>
        <end position="23"/>
    </location>
</feature>
<reference evidence="3 4" key="1">
    <citation type="submission" date="2015-02" db="EMBL/GenBank/DDBJ databases">
        <title>Whole genome shotgun sequencing of cultured foodborne pathogen.</title>
        <authorList>
            <person name="Timme R."/>
            <person name="Allard M.W."/>
            <person name="Strain E."/>
            <person name="Evans P.S."/>
            <person name="Brown E."/>
        </authorList>
    </citation>
    <scope>NUCLEOTIDE SEQUENCE [LARGE SCALE GENOMIC DNA]</scope>
    <source>
        <strain evidence="3 4">GCSL-TSO-24</strain>
    </source>
</reference>
<dbReference type="SUPFAM" id="SSF53955">
    <property type="entry name" value="Lysozyme-like"/>
    <property type="match status" value="1"/>
</dbReference>
<keyword evidence="1" id="KW-0732">Signal</keyword>
<dbReference type="Gene3D" id="1.10.530.10">
    <property type="match status" value="1"/>
</dbReference>
<feature type="domain" description="Transglycosylase SLT" evidence="2">
    <location>
        <begin position="64"/>
        <end position="357"/>
    </location>
</feature>
<sequence>MRLTLLSAVIITASLTACSASQAPVLPAKFLADAPAAQQTAAVRLSVADLQREFPADSRTAEQFPAYAEQLKAMARQEGIKESTLTRAFENFHFIERVITSDKNQPEKKVTLDDYLSRRVTKGAVSAAVKQHDANAALLAGISQRYGVPQEYIVSLWGLESGFGRYQGKEDVISALATLAYEGRREEMFVKQFIAALQIIDRGHIPADQQLKGSWAGAMGQNQFMPTSYLTYAVDGDGDGVADIWNNKADVFASTANYLATEGWVKGLPWGYEVTVPAGFDRSIEGTKKNQSKTLAQWKALGVTLPAQANLPESTPMWLVVPEDKQARVYLVTQNFNTIMHWNRSYFFALSVSLMADNVGAEIR</sequence>
<evidence type="ECO:0000313" key="3">
    <source>
        <dbReference type="EMBL" id="KJF77791.1"/>
    </source>
</evidence>
<evidence type="ECO:0000256" key="1">
    <source>
        <dbReference type="SAM" id="SignalP"/>
    </source>
</evidence>
<dbReference type="PATRIC" id="fig|582.24.peg.3303"/>
<dbReference type="NCBIfam" id="TIGR02283">
    <property type="entry name" value="MltB_2"/>
    <property type="match status" value="1"/>
</dbReference>
<proteinExistence type="predicted"/>
<dbReference type="GO" id="GO:0009253">
    <property type="term" value="P:peptidoglycan catabolic process"/>
    <property type="evidence" value="ECO:0007669"/>
    <property type="project" value="TreeGrafter"/>
</dbReference>
<evidence type="ECO:0000259" key="2">
    <source>
        <dbReference type="Pfam" id="PF13406"/>
    </source>
</evidence>
<organism evidence="3 4">
    <name type="scientific">Morganella morganii</name>
    <name type="common">Proteus morganii</name>
    <dbReference type="NCBI Taxonomy" id="582"/>
    <lineage>
        <taxon>Bacteria</taxon>
        <taxon>Pseudomonadati</taxon>
        <taxon>Pseudomonadota</taxon>
        <taxon>Gammaproteobacteria</taxon>
        <taxon>Enterobacterales</taxon>
        <taxon>Morganellaceae</taxon>
        <taxon>Morganella</taxon>
    </lineage>
</organism>
<dbReference type="PANTHER" id="PTHR30163">
    <property type="entry name" value="MEMBRANE-BOUND LYTIC MUREIN TRANSGLYCOSYLASE B"/>
    <property type="match status" value="1"/>
</dbReference>
<dbReference type="InterPro" id="IPR031304">
    <property type="entry name" value="SLT_2"/>
</dbReference>
<accession>A0A0D8L9K8</accession>
<comment type="caution">
    <text evidence="3">The sequence shown here is derived from an EMBL/GenBank/DDBJ whole genome shotgun (WGS) entry which is preliminary data.</text>
</comment>
<evidence type="ECO:0000313" key="4">
    <source>
        <dbReference type="Proteomes" id="UP000032582"/>
    </source>
</evidence>
<protein>
    <submittedName>
        <fullName evidence="3">Lytic murein transglycosylase</fullName>
    </submittedName>
</protein>
<dbReference type="InterPro" id="IPR023346">
    <property type="entry name" value="Lysozyme-like_dom_sf"/>
</dbReference>
<dbReference type="InterPro" id="IPR011970">
    <property type="entry name" value="MltB_2"/>
</dbReference>
<dbReference type="FunFam" id="1.10.8.350:FF:000001">
    <property type="entry name" value="Lytic murein transglycosylase B"/>
    <property type="match status" value="1"/>
</dbReference>
<dbReference type="PANTHER" id="PTHR30163:SF8">
    <property type="entry name" value="LYTIC MUREIN TRANSGLYCOSYLASE"/>
    <property type="match status" value="1"/>
</dbReference>
<dbReference type="CDD" id="cd13399">
    <property type="entry name" value="Slt35-like"/>
    <property type="match status" value="1"/>
</dbReference>
<dbReference type="InterPro" id="IPR043426">
    <property type="entry name" value="MltB-like"/>
</dbReference>
<feature type="chain" id="PRO_5002332546" evidence="1">
    <location>
        <begin position="24"/>
        <end position="364"/>
    </location>
</feature>
<dbReference type="AlphaFoldDB" id="A0A0D8L9K8"/>
<dbReference type="EMBL" id="JZSH01000106">
    <property type="protein sequence ID" value="KJF77791.1"/>
    <property type="molecule type" value="Genomic_DNA"/>
</dbReference>
<dbReference type="Proteomes" id="UP000032582">
    <property type="component" value="Unassembled WGS sequence"/>
</dbReference>
<dbReference type="Pfam" id="PF13406">
    <property type="entry name" value="SLT_2"/>
    <property type="match status" value="1"/>
</dbReference>
<name>A0A0D8L9K8_MORMO</name>